<dbReference type="Gene3D" id="3.30.420.40">
    <property type="match status" value="1"/>
</dbReference>
<dbReference type="SUPFAM" id="SSF53067">
    <property type="entry name" value="Actin-like ATPase domain"/>
    <property type="match status" value="1"/>
</dbReference>
<evidence type="ECO:0000256" key="2">
    <source>
        <dbReference type="ARBA" id="ARBA00022840"/>
    </source>
</evidence>
<dbReference type="STRING" id="3880.G7KSZ8"/>
<dbReference type="EMBL" id="CM001223">
    <property type="protein sequence ID" value="AES77882.2"/>
    <property type="molecule type" value="Genomic_DNA"/>
</dbReference>
<dbReference type="GO" id="GO:0140662">
    <property type="term" value="F:ATP-dependent protein folding chaperone"/>
    <property type="evidence" value="ECO:0007669"/>
    <property type="project" value="InterPro"/>
</dbReference>
<dbReference type="Proteomes" id="UP000002051">
    <property type="component" value="Unassembled WGS sequence"/>
</dbReference>
<reference evidence="4" key="3">
    <citation type="submission" date="2015-04" db="UniProtKB">
        <authorList>
            <consortium name="EnsemblPlants"/>
        </authorList>
    </citation>
    <scope>IDENTIFICATION</scope>
    <source>
        <strain evidence="4">cv. Jemalong A17</strain>
    </source>
</reference>
<evidence type="ECO:0000313" key="4">
    <source>
        <dbReference type="EnsemblPlants" id="AES77882"/>
    </source>
</evidence>
<proteinExistence type="predicted"/>
<dbReference type="EnsemblPlants" id="AES77882">
    <property type="protein sequence ID" value="AES77882"/>
    <property type="gene ID" value="MTR_7g021430"/>
</dbReference>
<dbReference type="eggNOG" id="KOG0101">
    <property type="taxonomic scope" value="Eukaryota"/>
</dbReference>
<dbReference type="HOGENOM" id="CLU_1362243_0_0_1"/>
<evidence type="ECO:0000256" key="1">
    <source>
        <dbReference type="ARBA" id="ARBA00022741"/>
    </source>
</evidence>
<name>G7KSZ8_MEDTR</name>
<sequence>MSFITLKDGKIEIKAMDEETLFGGEDFNNRMVNHFVKEFTRKHKMNNSLHSRVLMRMRNECERAKRTLSYESKDSQSEAAVARYSNGKDLCMCNNTDEVFAYSEAMQAALLNGGLKNVPKNVHQYLTRLSLAEPWVRELQLMFTVSLIAQFLLLLKAFHSMYALRQINSDGILNVSAEVQTISKEIIITNENVRVEVRNLC</sequence>
<dbReference type="InterPro" id="IPR043129">
    <property type="entry name" value="ATPase_NBD"/>
</dbReference>
<protein>
    <submittedName>
        <fullName evidence="3">Heat shock 70 kDa protein</fullName>
    </submittedName>
</protein>
<organism evidence="3 5">
    <name type="scientific">Medicago truncatula</name>
    <name type="common">Barrel medic</name>
    <name type="synonym">Medicago tribuloides</name>
    <dbReference type="NCBI Taxonomy" id="3880"/>
    <lineage>
        <taxon>Eukaryota</taxon>
        <taxon>Viridiplantae</taxon>
        <taxon>Streptophyta</taxon>
        <taxon>Embryophyta</taxon>
        <taxon>Tracheophyta</taxon>
        <taxon>Spermatophyta</taxon>
        <taxon>Magnoliopsida</taxon>
        <taxon>eudicotyledons</taxon>
        <taxon>Gunneridae</taxon>
        <taxon>Pentapetalae</taxon>
        <taxon>rosids</taxon>
        <taxon>fabids</taxon>
        <taxon>Fabales</taxon>
        <taxon>Fabaceae</taxon>
        <taxon>Papilionoideae</taxon>
        <taxon>50 kb inversion clade</taxon>
        <taxon>NPAAA clade</taxon>
        <taxon>Hologalegina</taxon>
        <taxon>IRL clade</taxon>
        <taxon>Trifolieae</taxon>
        <taxon>Medicago</taxon>
    </lineage>
</organism>
<evidence type="ECO:0000313" key="5">
    <source>
        <dbReference type="Proteomes" id="UP000002051"/>
    </source>
</evidence>
<dbReference type="PaxDb" id="3880-AES77882"/>
<dbReference type="PANTHER" id="PTHR19375">
    <property type="entry name" value="HEAT SHOCK PROTEIN 70KDA"/>
    <property type="match status" value="1"/>
</dbReference>
<reference evidence="3 5" key="2">
    <citation type="journal article" date="2014" name="BMC Genomics">
        <title>An improved genome release (version Mt4.0) for the model legume Medicago truncatula.</title>
        <authorList>
            <person name="Tang H."/>
            <person name="Krishnakumar V."/>
            <person name="Bidwell S."/>
            <person name="Rosen B."/>
            <person name="Chan A."/>
            <person name="Zhou S."/>
            <person name="Gentzbittel L."/>
            <person name="Childs K.L."/>
            <person name="Yandell M."/>
            <person name="Gundlach H."/>
            <person name="Mayer K.F."/>
            <person name="Schwartz D.C."/>
            <person name="Town C.D."/>
        </authorList>
    </citation>
    <scope>GENOME REANNOTATION</scope>
    <source>
        <strain evidence="4 5">cv. Jemalong A17</strain>
    </source>
</reference>
<dbReference type="Pfam" id="PF00012">
    <property type="entry name" value="HSP70"/>
    <property type="match status" value="1"/>
</dbReference>
<accession>G7KSZ8</accession>
<evidence type="ECO:0000313" key="3">
    <source>
        <dbReference type="EMBL" id="AES77882.2"/>
    </source>
</evidence>
<dbReference type="FunFam" id="3.90.640.10:FF:000003">
    <property type="entry name" value="Molecular chaperone DnaK"/>
    <property type="match status" value="1"/>
</dbReference>
<keyword evidence="3" id="KW-0346">Stress response</keyword>
<reference evidence="3 5" key="1">
    <citation type="journal article" date="2011" name="Nature">
        <title>The Medicago genome provides insight into the evolution of rhizobial symbioses.</title>
        <authorList>
            <person name="Young N.D."/>
            <person name="Debelle F."/>
            <person name="Oldroyd G.E."/>
            <person name="Geurts R."/>
            <person name="Cannon S.B."/>
            <person name="Udvardi M.K."/>
            <person name="Benedito V.A."/>
            <person name="Mayer K.F."/>
            <person name="Gouzy J."/>
            <person name="Schoof H."/>
            <person name="Van de Peer Y."/>
            <person name="Proost S."/>
            <person name="Cook D.R."/>
            <person name="Meyers B.C."/>
            <person name="Spannagl M."/>
            <person name="Cheung F."/>
            <person name="De Mita S."/>
            <person name="Krishnakumar V."/>
            <person name="Gundlach H."/>
            <person name="Zhou S."/>
            <person name="Mudge J."/>
            <person name="Bharti A.K."/>
            <person name="Murray J.D."/>
            <person name="Naoumkina M.A."/>
            <person name="Rosen B."/>
            <person name="Silverstein K.A."/>
            <person name="Tang H."/>
            <person name="Rombauts S."/>
            <person name="Zhao P.X."/>
            <person name="Zhou P."/>
            <person name="Barbe V."/>
            <person name="Bardou P."/>
            <person name="Bechner M."/>
            <person name="Bellec A."/>
            <person name="Berger A."/>
            <person name="Berges H."/>
            <person name="Bidwell S."/>
            <person name="Bisseling T."/>
            <person name="Choisne N."/>
            <person name="Couloux A."/>
            <person name="Denny R."/>
            <person name="Deshpande S."/>
            <person name="Dai X."/>
            <person name="Doyle J.J."/>
            <person name="Dudez A.M."/>
            <person name="Farmer A.D."/>
            <person name="Fouteau S."/>
            <person name="Franken C."/>
            <person name="Gibelin C."/>
            <person name="Gish J."/>
            <person name="Goldstein S."/>
            <person name="Gonzalez A.J."/>
            <person name="Green P.J."/>
            <person name="Hallab A."/>
            <person name="Hartog M."/>
            <person name="Hua A."/>
            <person name="Humphray S.J."/>
            <person name="Jeong D.H."/>
            <person name="Jing Y."/>
            <person name="Jocker A."/>
            <person name="Kenton S.M."/>
            <person name="Kim D.J."/>
            <person name="Klee K."/>
            <person name="Lai H."/>
            <person name="Lang C."/>
            <person name="Lin S."/>
            <person name="Macmil S.L."/>
            <person name="Magdelenat G."/>
            <person name="Matthews L."/>
            <person name="McCorrison J."/>
            <person name="Monaghan E.L."/>
            <person name="Mun J.H."/>
            <person name="Najar F.Z."/>
            <person name="Nicholson C."/>
            <person name="Noirot C."/>
            <person name="O'Bleness M."/>
            <person name="Paule C.R."/>
            <person name="Poulain J."/>
            <person name="Prion F."/>
            <person name="Qin B."/>
            <person name="Qu C."/>
            <person name="Retzel E.F."/>
            <person name="Riddle C."/>
            <person name="Sallet E."/>
            <person name="Samain S."/>
            <person name="Samson N."/>
            <person name="Sanders I."/>
            <person name="Saurat O."/>
            <person name="Scarpelli C."/>
            <person name="Schiex T."/>
            <person name="Segurens B."/>
            <person name="Severin A.J."/>
            <person name="Sherrier D.J."/>
            <person name="Shi R."/>
            <person name="Sims S."/>
            <person name="Singer S.R."/>
            <person name="Sinharoy S."/>
            <person name="Sterck L."/>
            <person name="Viollet A."/>
            <person name="Wang B.B."/>
            <person name="Wang K."/>
            <person name="Wang M."/>
            <person name="Wang X."/>
            <person name="Warfsmann J."/>
            <person name="Weissenbach J."/>
            <person name="White D.D."/>
            <person name="White J.D."/>
            <person name="Wiley G.B."/>
            <person name="Wincker P."/>
            <person name="Xing Y."/>
            <person name="Yang L."/>
            <person name="Yao Z."/>
            <person name="Ying F."/>
            <person name="Zhai J."/>
            <person name="Zhou L."/>
            <person name="Zuber A."/>
            <person name="Denarie J."/>
            <person name="Dixon R.A."/>
            <person name="May G.D."/>
            <person name="Schwartz D.C."/>
            <person name="Rogers J."/>
            <person name="Quetier F."/>
            <person name="Town C.D."/>
            <person name="Roe B.A."/>
        </authorList>
    </citation>
    <scope>NUCLEOTIDE SEQUENCE [LARGE SCALE GENOMIC DNA]</scope>
    <source>
        <strain evidence="3">A17</strain>
        <strain evidence="4 5">cv. Jemalong A17</strain>
    </source>
</reference>
<keyword evidence="1" id="KW-0547">Nucleotide-binding</keyword>
<keyword evidence="2" id="KW-0067">ATP-binding</keyword>
<accession>A0A0C3W2N3</accession>
<dbReference type="Gene3D" id="3.90.640.10">
    <property type="entry name" value="Actin, Chain A, domain 4"/>
    <property type="match status" value="1"/>
</dbReference>
<dbReference type="AlphaFoldDB" id="G7KSZ8"/>
<dbReference type="GO" id="GO:0005524">
    <property type="term" value="F:ATP binding"/>
    <property type="evidence" value="ECO:0007669"/>
    <property type="project" value="UniProtKB-KW"/>
</dbReference>
<keyword evidence="5" id="KW-1185">Reference proteome</keyword>
<dbReference type="InterPro" id="IPR013126">
    <property type="entry name" value="Hsp_70_fam"/>
</dbReference>
<gene>
    <name evidence="3" type="ordered locus">MTR_7g021430</name>
</gene>